<feature type="compositionally biased region" description="Polar residues" evidence="1">
    <location>
        <begin position="86"/>
        <end position="101"/>
    </location>
</feature>
<name>A0A9N9FJR8_9GLOM</name>
<evidence type="ECO:0000313" key="3">
    <source>
        <dbReference type="Proteomes" id="UP000789831"/>
    </source>
</evidence>
<dbReference type="Proteomes" id="UP000789831">
    <property type="component" value="Unassembled WGS sequence"/>
</dbReference>
<dbReference type="AlphaFoldDB" id="A0A9N9FJR8"/>
<protein>
    <submittedName>
        <fullName evidence="2">3678_t:CDS:1</fullName>
    </submittedName>
</protein>
<dbReference type="OrthoDB" id="10503734at2759"/>
<evidence type="ECO:0000313" key="2">
    <source>
        <dbReference type="EMBL" id="CAG8538268.1"/>
    </source>
</evidence>
<proteinExistence type="predicted"/>
<feature type="region of interest" description="Disordered" evidence="1">
    <location>
        <begin position="1"/>
        <end position="27"/>
    </location>
</feature>
<accession>A0A9N9FJR8</accession>
<dbReference type="EMBL" id="CAJVPL010000892">
    <property type="protein sequence ID" value="CAG8538268.1"/>
    <property type="molecule type" value="Genomic_DNA"/>
</dbReference>
<keyword evidence="3" id="KW-1185">Reference proteome</keyword>
<evidence type="ECO:0000256" key="1">
    <source>
        <dbReference type="SAM" id="MobiDB-lite"/>
    </source>
</evidence>
<sequence length="200" mass="22451">MKRPFSSFSLYEQHDQQPGGGGSCGNCKECIEKEQERERMRYHNNYDYSLENGNGETMQASSTKGKGRLEFVNNSGNNEIKDQTRKNNPTSTTTNSVFRNPNHNFSTPYTTSAANPLFTNTNLKRNPSFQYNDDPMLISNISKEEKLPFELVSTSSSSISPHTQSNNMGILAAKEDENENENGGWDLGEDGDEIDKDDLD</sequence>
<feature type="region of interest" description="Disordered" evidence="1">
    <location>
        <begin position="155"/>
        <end position="200"/>
    </location>
</feature>
<reference evidence="2" key="1">
    <citation type="submission" date="2021-06" db="EMBL/GenBank/DDBJ databases">
        <authorList>
            <person name="Kallberg Y."/>
            <person name="Tangrot J."/>
            <person name="Rosling A."/>
        </authorList>
    </citation>
    <scope>NUCLEOTIDE SEQUENCE</scope>
    <source>
        <strain evidence="2">MT106</strain>
    </source>
</reference>
<feature type="compositionally biased region" description="Polar residues" evidence="1">
    <location>
        <begin position="1"/>
        <end position="10"/>
    </location>
</feature>
<comment type="caution">
    <text evidence="2">The sequence shown here is derived from an EMBL/GenBank/DDBJ whole genome shotgun (WGS) entry which is preliminary data.</text>
</comment>
<organism evidence="2 3">
    <name type="scientific">Ambispora gerdemannii</name>
    <dbReference type="NCBI Taxonomy" id="144530"/>
    <lineage>
        <taxon>Eukaryota</taxon>
        <taxon>Fungi</taxon>
        <taxon>Fungi incertae sedis</taxon>
        <taxon>Mucoromycota</taxon>
        <taxon>Glomeromycotina</taxon>
        <taxon>Glomeromycetes</taxon>
        <taxon>Archaeosporales</taxon>
        <taxon>Ambisporaceae</taxon>
        <taxon>Ambispora</taxon>
    </lineage>
</organism>
<feature type="compositionally biased region" description="Acidic residues" evidence="1">
    <location>
        <begin position="187"/>
        <end position="200"/>
    </location>
</feature>
<feature type="region of interest" description="Disordered" evidence="1">
    <location>
        <begin position="73"/>
        <end position="101"/>
    </location>
</feature>
<gene>
    <name evidence="2" type="ORF">AGERDE_LOCUS6056</name>
</gene>